<reference evidence="2 3" key="1">
    <citation type="submission" date="2010-06" db="EMBL/GenBank/DDBJ databases">
        <title>Complete sequence of chromosome of Nitrosococcus watsoni C-113.</title>
        <authorList>
            <consortium name="US DOE Joint Genome Institute"/>
            <person name="Lucas S."/>
            <person name="Copeland A."/>
            <person name="Lapidus A."/>
            <person name="Cheng J.-F."/>
            <person name="Bruce D."/>
            <person name="Goodwin L."/>
            <person name="Pitluck S."/>
            <person name="Malfatti S.A."/>
            <person name="Chain P.S.G."/>
            <person name="Land M."/>
            <person name="Hauser L."/>
            <person name="Kyrpides N."/>
            <person name="Ivanova N."/>
            <person name="Cambell M.A."/>
            <person name="Heidelberg J.F."/>
            <person name="Klotz M.G."/>
            <person name="Woyke T."/>
        </authorList>
    </citation>
    <scope>NUCLEOTIDE SEQUENCE [LARGE SCALE GENOMIC DNA]</scope>
    <source>
        <strain evidence="2 3">C-113</strain>
    </source>
</reference>
<dbReference type="Pfam" id="PF03413">
    <property type="entry name" value="PepSY"/>
    <property type="match status" value="1"/>
</dbReference>
<dbReference type="KEGG" id="nwa:Nwat_1225"/>
<protein>
    <submittedName>
        <fullName evidence="2">Peptidase</fullName>
    </submittedName>
</protein>
<dbReference type="EMBL" id="CP002086">
    <property type="protein sequence ID" value="ADJ28156.1"/>
    <property type="molecule type" value="Genomic_DNA"/>
</dbReference>
<name>D8K5H9_NITWC</name>
<feature type="domain" description="PepSY" evidence="1">
    <location>
        <begin position="57"/>
        <end position="101"/>
    </location>
</feature>
<dbReference type="Gene3D" id="3.10.450.40">
    <property type="match status" value="1"/>
</dbReference>
<dbReference type="RefSeq" id="WP_013220252.1">
    <property type="nucleotide sequence ID" value="NC_014315.1"/>
</dbReference>
<evidence type="ECO:0000313" key="2">
    <source>
        <dbReference type="EMBL" id="ADJ28156.1"/>
    </source>
</evidence>
<evidence type="ECO:0000259" key="1">
    <source>
        <dbReference type="Pfam" id="PF03413"/>
    </source>
</evidence>
<gene>
    <name evidence="2" type="ordered locus">Nwat_1225</name>
</gene>
<dbReference type="AlphaFoldDB" id="D8K5H9"/>
<evidence type="ECO:0000313" key="3">
    <source>
        <dbReference type="Proteomes" id="UP000000393"/>
    </source>
</evidence>
<keyword evidence="3" id="KW-1185">Reference proteome</keyword>
<organism evidence="2 3">
    <name type="scientific">Nitrosococcus watsoni (strain C-113)</name>
    <dbReference type="NCBI Taxonomy" id="105559"/>
    <lineage>
        <taxon>Bacteria</taxon>
        <taxon>Pseudomonadati</taxon>
        <taxon>Pseudomonadota</taxon>
        <taxon>Gammaproteobacteria</taxon>
        <taxon>Chromatiales</taxon>
        <taxon>Chromatiaceae</taxon>
        <taxon>Nitrosococcus</taxon>
    </lineage>
</organism>
<dbReference type="HOGENOM" id="CLU_143489_5_1_6"/>
<dbReference type="Proteomes" id="UP000000393">
    <property type="component" value="Chromosome"/>
</dbReference>
<dbReference type="STRING" id="105559.Nwat_1225"/>
<dbReference type="OrthoDB" id="5772663at2"/>
<dbReference type="eggNOG" id="COG3212">
    <property type="taxonomic scope" value="Bacteria"/>
</dbReference>
<accession>D8K5H9</accession>
<dbReference type="InterPro" id="IPR025711">
    <property type="entry name" value="PepSY"/>
</dbReference>
<sequence>MNIEQLSLIASILSLAGTMIGYTDTISVDPNQAVELVKEDKIQPFEQLNRFALAKHANATMETSKLESEYGHYTYKAELRDAQGIQWEVELDPTNGKIIRDQQDD</sequence>
<proteinExistence type="predicted"/>